<accession>A0ABR2LAK6</accession>
<dbReference type="Proteomes" id="UP001470230">
    <property type="component" value="Unassembled WGS sequence"/>
</dbReference>
<dbReference type="EMBL" id="JAPFFF010000001">
    <property type="protein sequence ID" value="KAK8899807.1"/>
    <property type="molecule type" value="Genomic_DNA"/>
</dbReference>
<feature type="compositionally biased region" description="Polar residues" evidence="1">
    <location>
        <begin position="72"/>
        <end position="81"/>
    </location>
</feature>
<organism evidence="2 3">
    <name type="scientific">Tritrichomonas musculus</name>
    <dbReference type="NCBI Taxonomy" id="1915356"/>
    <lineage>
        <taxon>Eukaryota</taxon>
        <taxon>Metamonada</taxon>
        <taxon>Parabasalia</taxon>
        <taxon>Tritrichomonadida</taxon>
        <taxon>Tritrichomonadidae</taxon>
        <taxon>Tritrichomonas</taxon>
    </lineage>
</organism>
<feature type="compositionally biased region" description="Low complexity" evidence="1">
    <location>
        <begin position="54"/>
        <end position="71"/>
    </location>
</feature>
<keyword evidence="3" id="KW-1185">Reference proteome</keyword>
<sequence>MYNTLKIIQNNDQNQLKEKTKEPLNINKTNQKISNDIKSKSEKNSPKKKRAALVNNVNKSKSTKNSPKSTKLISKNDLQNNSSTNFLENSSNLYSNKSFHSSDYFVSDEDAATTITDINAFIDDIGDNLNDYDIDIFEDLGVTSNESFKNIVHLSHSILPRTPVDVENLEDNNGLHGILNINDVKIPSHQEQKSDPSIFLKYRKLFQYAGKFLRNLNYVDQGAINADILSDKLIMHSEEDERITQQGIRLYKILKSIIEKGENNEKLVKKKLEPICIWYTNKYKKYWRDNLFEKITFDDNVNEMRKDLDATKGRPIKKRELNELLKYFLDETNDDKEDENDSYYFDPVCGFDLDEHERLFYFFKNIFFLNVVDRLNLILHGIDRLFCCWKKFN</sequence>
<proteinExistence type="predicted"/>
<evidence type="ECO:0000313" key="2">
    <source>
        <dbReference type="EMBL" id="KAK8899807.1"/>
    </source>
</evidence>
<name>A0ABR2LAK6_9EUKA</name>
<comment type="caution">
    <text evidence="2">The sequence shown here is derived from an EMBL/GenBank/DDBJ whole genome shotgun (WGS) entry which is preliminary data.</text>
</comment>
<gene>
    <name evidence="2" type="ORF">M9Y10_002129</name>
</gene>
<evidence type="ECO:0008006" key="4">
    <source>
        <dbReference type="Google" id="ProtNLM"/>
    </source>
</evidence>
<reference evidence="2 3" key="1">
    <citation type="submission" date="2024-04" db="EMBL/GenBank/DDBJ databases">
        <title>Tritrichomonas musculus Genome.</title>
        <authorList>
            <person name="Alves-Ferreira E."/>
            <person name="Grigg M."/>
            <person name="Lorenzi H."/>
            <person name="Galac M."/>
        </authorList>
    </citation>
    <scope>NUCLEOTIDE SEQUENCE [LARGE SCALE GENOMIC DNA]</scope>
    <source>
        <strain evidence="2 3">EAF2021</strain>
    </source>
</reference>
<feature type="compositionally biased region" description="Polar residues" evidence="1">
    <location>
        <begin position="1"/>
        <end position="14"/>
    </location>
</feature>
<protein>
    <recommendedName>
        <fullName evidence="4">Plasmodium RESA N-terminal domain-containing protein</fullName>
    </recommendedName>
</protein>
<feature type="compositionally biased region" description="Basic and acidic residues" evidence="1">
    <location>
        <begin position="35"/>
        <end position="45"/>
    </location>
</feature>
<evidence type="ECO:0000313" key="3">
    <source>
        <dbReference type="Proteomes" id="UP001470230"/>
    </source>
</evidence>
<evidence type="ECO:0000256" key="1">
    <source>
        <dbReference type="SAM" id="MobiDB-lite"/>
    </source>
</evidence>
<feature type="region of interest" description="Disordered" evidence="1">
    <location>
        <begin position="1"/>
        <end position="81"/>
    </location>
</feature>